<dbReference type="EMBL" id="CP141059">
    <property type="protein sequence ID" value="WQQ28023.1"/>
    <property type="molecule type" value="Genomic_DNA"/>
</dbReference>
<name>A0ABZ0ZUU6_9ACTN</name>
<feature type="chain" id="PRO_5047353074" description="Integral membrane protein" evidence="2">
    <location>
        <begin position="18"/>
        <end position="395"/>
    </location>
</feature>
<evidence type="ECO:0000313" key="4">
    <source>
        <dbReference type="Proteomes" id="UP001327225"/>
    </source>
</evidence>
<sequence>MALAALLAPLSVLSNWASGQIQDTDRYLATVAPLANDPDIQEAVATRMEQIIFSYLDIEAALDEVVGALAAVDLPENAVATLDAMSGPLAASIQGFVRERIDVLVQSDAFEQAWVEANRTAHEELVGALTGKTDGAVDVDRGTVSVNIATLINAVKEQLVNAGLGIADRIPEVAATFTILESKDLANVQRLLGFLDDLSYWLPVIGLVLIGIAVAIARDRRRMVLVSGLAVAGSMLLLGATLNVIRPFYLDALPADSSAAAAGAVYDQIVSFIRLALRGVLVVALTVAIVAWFSATRGAGAAARGALVGGIGHLRRGTARTGLRTGRFGAALASYRGPITVAVVGLAAVGYLMQDHPTGGTALTFVLVTAAVLLVLAVLAAEPQPEEPVVPTPPA</sequence>
<accession>A0ABZ0ZUU6</accession>
<feature type="signal peptide" evidence="2">
    <location>
        <begin position="1"/>
        <end position="17"/>
    </location>
</feature>
<evidence type="ECO:0000313" key="3">
    <source>
        <dbReference type="EMBL" id="WQQ28023.1"/>
    </source>
</evidence>
<keyword evidence="2" id="KW-0732">Signal</keyword>
<evidence type="ECO:0000256" key="1">
    <source>
        <dbReference type="SAM" id="Phobius"/>
    </source>
</evidence>
<organism evidence="3 4">
    <name type="scientific">Nocardioides bizhenqiangii</name>
    <dbReference type="NCBI Taxonomy" id="3095076"/>
    <lineage>
        <taxon>Bacteria</taxon>
        <taxon>Bacillati</taxon>
        <taxon>Actinomycetota</taxon>
        <taxon>Actinomycetes</taxon>
        <taxon>Propionibacteriales</taxon>
        <taxon>Nocardioidaceae</taxon>
        <taxon>Nocardioides</taxon>
    </lineage>
</organism>
<keyword evidence="1" id="KW-1133">Transmembrane helix</keyword>
<dbReference type="RefSeq" id="WP_322938251.1">
    <property type="nucleotide sequence ID" value="NZ_CP141059.1"/>
</dbReference>
<proteinExistence type="predicted"/>
<feature type="transmembrane region" description="Helical" evidence="1">
    <location>
        <begin position="333"/>
        <end position="353"/>
    </location>
</feature>
<keyword evidence="1" id="KW-0812">Transmembrane</keyword>
<feature type="transmembrane region" description="Helical" evidence="1">
    <location>
        <begin position="275"/>
        <end position="295"/>
    </location>
</feature>
<feature type="transmembrane region" description="Helical" evidence="1">
    <location>
        <begin position="224"/>
        <end position="245"/>
    </location>
</feature>
<gene>
    <name evidence="3" type="ORF">SHK19_07265</name>
</gene>
<keyword evidence="1" id="KW-0472">Membrane</keyword>
<dbReference type="Proteomes" id="UP001327225">
    <property type="component" value="Chromosome"/>
</dbReference>
<feature type="transmembrane region" description="Helical" evidence="1">
    <location>
        <begin position="198"/>
        <end position="217"/>
    </location>
</feature>
<feature type="transmembrane region" description="Helical" evidence="1">
    <location>
        <begin position="359"/>
        <end position="381"/>
    </location>
</feature>
<keyword evidence="4" id="KW-1185">Reference proteome</keyword>
<evidence type="ECO:0000256" key="2">
    <source>
        <dbReference type="SAM" id="SignalP"/>
    </source>
</evidence>
<reference evidence="4" key="1">
    <citation type="submission" date="2023-12" db="EMBL/GenBank/DDBJ databases">
        <title>Novel species in genus Nocardioides.</title>
        <authorList>
            <person name="Zhou H."/>
        </authorList>
    </citation>
    <scope>NUCLEOTIDE SEQUENCE [LARGE SCALE GENOMIC DNA]</scope>
    <source>
        <strain evidence="4">HM61</strain>
    </source>
</reference>
<protein>
    <recommendedName>
        <fullName evidence="5">Integral membrane protein</fullName>
    </recommendedName>
</protein>
<evidence type="ECO:0008006" key="5">
    <source>
        <dbReference type="Google" id="ProtNLM"/>
    </source>
</evidence>